<evidence type="ECO:0000313" key="3">
    <source>
        <dbReference type="EMBL" id="KJL21344.1"/>
    </source>
</evidence>
<keyword evidence="2" id="KW-0472">Membrane</keyword>
<feature type="transmembrane region" description="Helical" evidence="2">
    <location>
        <begin position="20"/>
        <end position="41"/>
    </location>
</feature>
<organism evidence="3 4">
    <name type="scientific">Microbacterium oxydans</name>
    <dbReference type="NCBI Taxonomy" id="82380"/>
    <lineage>
        <taxon>Bacteria</taxon>
        <taxon>Bacillati</taxon>
        <taxon>Actinomycetota</taxon>
        <taxon>Actinomycetes</taxon>
        <taxon>Micrococcales</taxon>
        <taxon>Microbacteriaceae</taxon>
        <taxon>Microbacterium</taxon>
    </lineage>
</organism>
<protein>
    <submittedName>
        <fullName evidence="3">Uncharacterized protein</fullName>
    </submittedName>
</protein>
<keyword evidence="1" id="KW-0175">Coiled coil</keyword>
<comment type="caution">
    <text evidence="3">The sequence shown here is derived from an EMBL/GenBank/DDBJ whole genome shotgun (WGS) entry which is preliminary data.</text>
</comment>
<dbReference type="PATRIC" id="fig|82380.10.peg.2373"/>
<proteinExistence type="predicted"/>
<keyword evidence="2" id="KW-0812">Transmembrane</keyword>
<evidence type="ECO:0000256" key="2">
    <source>
        <dbReference type="SAM" id="Phobius"/>
    </source>
</evidence>
<evidence type="ECO:0000313" key="4">
    <source>
        <dbReference type="Proteomes" id="UP000033725"/>
    </source>
</evidence>
<reference evidence="3 4" key="1">
    <citation type="submission" date="2015-02" db="EMBL/GenBank/DDBJ databases">
        <title>Draft genome sequences of ten Microbacterium spp. with emphasis on heavy metal contaminated environments.</title>
        <authorList>
            <person name="Corretto E."/>
        </authorList>
    </citation>
    <scope>NUCLEOTIDE SEQUENCE [LARGE SCALE GENOMIC DNA]</scope>
    <source>
        <strain evidence="3 4">BEL163</strain>
    </source>
</reference>
<feature type="coiled-coil region" evidence="1">
    <location>
        <begin position="50"/>
        <end position="91"/>
    </location>
</feature>
<name>A0A0F0KLM9_9MICO</name>
<dbReference type="Proteomes" id="UP000033725">
    <property type="component" value="Unassembled WGS sequence"/>
</dbReference>
<dbReference type="EMBL" id="JYIV01000027">
    <property type="protein sequence ID" value="KJL21344.1"/>
    <property type="molecule type" value="Genomic_DNA"/>
</dbReference>
<evidence type="ECO:0000256" key="1">
    <source>
        <dbReference type="SAM" id="Coils"/>
    </source>
</evidence>
<accession>A0A0F0KLM9</accession>
<sequence>MYIGAIGVGPELVRCPGGEMRSLAVAIGCLLLVGGVTLVAIADQERLASIAAVKAEVVRIERALESTRGENLDLAEQLTALRSQLAEQDAQIADTTGFLP</sequence>
<dbReference type="AlphaFoldDB" id="A0A0F0KLM9"/>
<gene>
    <name evidence="3" type="ORF">RN51_02360</name>
</gene>
<keyword evidence="2" id="KW-1133">Transmembrane helix</keyword>